<feature type="transmembrane region" description="Helical" evidence="7">
    <location>
        <begin position="200"/>
        <end position="225"/>
    </location>
</feature>
<comment type="subcellular location">
    <subcellularLocation>
        <location evidence="1">Membrane</location>
        <topology evidence="1">Multi-pass membrane protein</topology>
    </subcellularLocation>
</comment>
<evidence type="ECO:0000256" key="1">
    <source>
        <dbReference type="ARBA" id="ARBA00004141"/>
    </source>
</evidence>
<keyword evidence="5 7" id="KW-0472">Membrane</keyword>
<evidence type="ECO:0000256" key="3">
    <source>
        <dbReference type="ARBA" id="ARBA00022692"/>
    </source>
</evidence>
<dbReference type="AlphaFoldDB" id="A0A7R9CDU5"/>
<feature type="transmembrane region" description="Helical" evidence="7">
    <location>
        <begin position="106"/>
        <end position="129"/>
    </location>
</feature>
<feature type="transmembrane region" description="Helical" evidence="7">
    <location>
        <begin position="237"/>
        <end position="263"/>
    </location>
</feature>
<feature type="region of interest" description="Disordered" evidence="6">
    <location>
        <begin position="494"/>
        <end position="524"/>
    </location>
</feature>
<dbReference type="InterPro" id="IPR050930">
    <property type="entry name" value="MFS_Vesicular_Transporter"/>
</dbReference>
<feature type="transmembrane region" description="Helical" evidence="7">
    <location>
        <begin position="452"/>
        <end position="478"/>
    </location>
</feature>
<name>A0A7R9CDU5_TIMCR</name>
<dbReference type="PROSITE" id="PS50850">
    <property type="entry name" value="MFS"/>
    <property type="match status" value="1"/>
</dbReference>
<keyword evidence="2" id="KW-0813">Transport</keyword>
<organism evidence="9">
    <name type="scientific">Timema cristinae</name>
    <name type="common">Walking stick</name>
    <dbReference type="NCBI Taxonomy" id="61476"/>
    <lineage>
        <taxon>Eukaryota</taxon>
        <taxon>Metazoa</taxon>
        <taxon>Ecdysozoa</taxon>
        <taxon>Arthropoda</taxon>
        <taxon>Hexapoda</taxon>
        <taxon>Insecta</taxon>
        <taxon>Pterygota</taxon>
        <taxon>Neoptera</taxon>
        <taxon>Polyneoptera</taxon>
        <taxon>Phasmatodea</taxon>
        <taxon>Timematodea</taxon>
        <taxon>Timematoidea</taxon>
        <taxon>Timematidae</taxon>
        <taxon>Timema</taxon>
    </lineage>
</organism>
<accession>A0A7R9CDU5</accession>
<dbReference type="InterPro" id="IPR011701">
    <property type="entry name" value="MFS"/>
</dbReference>
<feature type="transmembrane region" description="Helical" evidence="7">
    <location>
        <begin position="382"/>
        <end position="401"/>
    </location>
</feature>
<protein>
    <recommendedName>
        <fullName evidence="8">Major facilitator superfamily (MFS) profile domain-containing protein</fullName>
    </recommendedName>
</protein>
<evidence type="ECO:0000256" key="7">
    <source>
        <dbReference type="SAM" id="Phobius"/>
    </source>
</evidence>
<feature type="transmembrane region" description="Helical" evidence="7">
    <location>
        <begin position="351"/>
        <end position="370"/>
    </location>
</feature>
<feature type="compositionally biased region" description="Low complexity" evidence="6">
    <location>
        <begin position="494"/>
        <end position="520"/>
    </location>
</feature>
<gene>
    <name evidence="9" type="ORF">TCEB3V08_LOCUS2155</name>
</gene>
<evidence type="ECO:0000256" key="5">
    <source>
        <dbReference type="ARBA" id="ARBA00023136"/>
    </source>
</evidence>
<keyword evidence="4 7" id="KW-1133">Transmembrane helix</keyword>
<dbReference type="PANTHER" id="PTHR23506">
    <property type="entry name" value="GH10249P"/>
    <property type="match status" value="1"/>
</dbReference>
<dbReference type="Gene3D" id="1.20.1250.20">
    <property type="entry name" value="MFS general substrate transporter like domains"/>
    <property type="match status" value="2"/>
</dbReference>
<feature type="transmembrane region" description="Helical" evidence="7">
    <location>
        <begin position="173"/>
        <end position="194"/>
    </location>
</feature>
<reference evidence="9" key="1">
    <citation type="submission" date="2020-11" db="EMBL/GenBank/DDBJ databases">
        <authorList>
            <person name="Tran Van P."/>
        </authorList>
    </citation>
    <scope>NUCLEOTIDE SEQUENCE</scope>
</reference>
<feature type="transmembrane region" description="Helical" evidence="7">
    <location>
        <begin position="283"/>
        <end position="305"/>
    </location>
</feature>
<dbReference type="GO" id="GO:0016020">
    <property type="term" value="C:membrane"/>
    <property type="evidence" value="ECO:0007669"/>
    <property type="project" value="UniProtKB-SubCell"/>
</dbReference>
<evidence type="ECO:0000256" key="6">
    <source>
        <dbReference type="SAM" id="MobiDB-lite"/>
    </source>
</evidence>
<evidence type="ECO:0000259" key="8">
    <source>
        <dbReference type="PROSITE" id="PS50850"/>
    </source>
</evidence>
<dbReference type="InterPro" id="IPR020846">
    <property type="entry name" value="MFS_dom"/>
</dbReference>
<dbReference type="GO" id="GO:0022857">
    <property type="term" value="F:transmembrane transporter activity"/>
    <property type="evidence" value="ECO:0007669"/>
    <property type="project" value="InterPro"/>
</dbReference>
<evidence type="ECO:0000313" key="9">
    <source>
        <dbReference type="EMBL" id="CAD7394226.1"/>
    </source>
</evidence>
<dbReference type="EMBL" id="OC316910">
    <property type="protein sequence ID" value="CAD7394226.1"/>
    <property type="molecule type" value="Genomic_DNA"/>
</dbReference>
<dbReference type="Pfam" id="PF07690">
    <property type="entry name" value="MFS_1"/>
    <property type="match status" value="2"/>
</dbReference>
<sequence length="572" mass="63136">MEDIERHESSKHKKVPNNGTIEINQNEIVPYTPTSNVNSSYRKDAIDTASILRKKRKQYVRSHSMSACHINDYTAAEIRRIRERLLRTQRRPVTAHIRHFTRSQKLTLTSLALVDFLSFCSMSIMAPFFPKEASAKGMSESISGFVFSFYALIMFLSSPLFGKILPRVGARFLFMSGMFIAGSCNILFGLLVYINQYEIFTLYCFLVRGMEALGASAYATASYVFVVEVFPDNIGSVLVGGFGLPFYSLGVSMVAFVPINFLLLPCSDVDIDGKKSGSLLELIQVPSVVMISLVIVVISNIWGFLDPTLEPHLRQFNLSPEQVGLVFLMFSALYGVFSPVWGWMADKVNNHWSMMVWGLLTCTVGLLLLGPSPLLPFFDNTLWLNLVALSIMGVSVALTLLPTFQGVLDSAIEGGCSNELATYSMVAGVWSCMYSLGEVIGPSFGGFLLQHYGFPICSTVMAAMTFILAIMTLMFFVVKDARRLSGFDDGTDTCTTDTPPAEQQQDCSVSDSSSSCNEDSPLLTSSTDHDLYTQEKLDFFIHLAREGNNSAPNRLTDIKRTMCITGGGACEV</sequence>
<dbReference type="PANTHER" id="PTHR23506:SF28">
    <property type="entry name" value="MFS-TYPE TRANSPORTER SLC18B1-LIKE PROTEIN"/>
    <property type="match status" value="1"/>
</dbReference>
<feature type="domain" description="Major facilitator superfamily (MFS) profile" evidence="8">
    <location>
        <begin position="280"/>
        <end position="572"/>
    </location>
</feature>
<dbReference type="SUPFAM" id="SSF103473">
    <property type="entry name" value="MFS general substrate transporter"/>
    <property type="match status" value="1"/>
</dbReference>
<evidence type="ECO:0000256" key="2">
    <source>
        <dbReference type="ARBA" id="ARBA00022448"/>
    </source>
</evidence>
<proteinExistence type="predicted"/>
<evidence type="ECO:0000256" key="4">
    <source>
        <dbReference type="ARBA" id="ARBA00022989"/>
    </source>
</evidence>
<keyword evidence="3 7" id="KW-0812">Transmembrane</keyword>
<feature type="transmembrane region" description="Helical" evidence="7">
    <location>
        <begin position="141"/>
        <end position="161"/>
    </location>
</feature>
<feature type="region of interest" description="Disordered" evidence="6">
    <location>
        <begin position="1"/>
        <end position="20"/>
    </location>
</feature>
<feature type="transmembrane region" description="Helical" evidence="7">
    <location>
        <begin position="325"/>
        <end position="345"/>
    </location>
</feature>
<dbReference type="InterPro" id="IPR036259">
    <property type="entry name" value="MFS_trans_sf"/>
</dbReference>